<sequence>MCCQGSETSWHCFARLRQDLILHLQEPRPVSALTNKSLKERFDERSPTPHPFSHQKTSNPISFGRRAVSLAQVLRSFLPSSIQEQRGPS</sequence>
<protein>
    <submittedName>
        <fullName evidence="1">Uncharacterized protein</fullName>
    </submittedName>
</protein>
<dbReference type="EMBL" id="LWDF02000273">
    <property type="protein sequence ID" value="KAE8250913.1"/>
    <property type="molecule type" value="Genomic_DNA"/>
</dbReference>
<reference evidence="1" key="1">
    <citation type="submission" date="2016-04" db="EMBL/GenBank/DDBJ databases">
        <authorList>
            <person name="Nguyen H.D."/>
            <person name="Samba Siva P."/>
            <person name="Cullis J."/>
            <person name="Levesque C.A."/>
            <person name="Hambleton S."/>
        </authorList>
    </citation>
    <scope>NUCLEOTIDE SEQUENCE</scope>
    <source>
        <strain evidence="1">DAOMC 236416</strain>
    </source>
</reference>
<evidence type="ECO:0000313" key="2">
    <source>
        <dbReference type="Proteomes" id="UP000077521"/>
    </source>
</evidence>
<evidence type="ECO:0000313" key="1">
    <source>
        <dbReference type="EMBL" id="KAE8250913.1"/>
    </source>
</evidence>
<accession>A0A177T944</accession>
<keyword evidence="2" id="KW-1185">Reference proteome</keyword>
<name>A0A177T944_9BASI</name>
<organism evidence="1 2">
    <name type="scientific">Tilletia indica</name>
    <dbReference type="NCBI Taxonomy" id="43049"/>
    <lineage>
        <taxon>Eukaryota</taxon>
        <taxon>Fungi</taxon>
        <taxon>Dikarya</taxon>
        <taxon>Basidiomycota</taxon>
        <taxon>Ustilaginomycotina</taxon>
        <taxon>Exobasidiomycetes</taxon>
        <taxon>Tilletiales</taxon>
        <taxon>Tilletiaceae</taxon>
        <taxon>Tilletia</taxon>
    </lineage>
</organism>
<proteinExistence type="predicted"/>
<reference evidence="1" key="2">
    <citation type="journal article" date="2019" name="IMA Fungus">
        <title>Genome sequencing and comparison of five Tilletia species to identify candidate genes for the detection of regulated species infecting wheat.</title>
        <authorList>
            <person name="Nguyen H.D.T."/>
            <person name="Sultana T."/>
            <person name="Kesanakurti P."/>
            <person name="Hambleton S."/>
        </authorList>
    </citation>
    <scope>NUCLEOTIDE SEQUENCE</scope>
    <source>
        <strain evidence="1">DAOMC 236416</strain>
    </source>
</reference>
<gene>
    <name evidence="1" type="ORF">A4X13_0g4265</name>
</gene>
<dbReference type="Proteomes" id="UP000077521">
    <property type="component" value="Unassembled WGS sequence"/>
</dbReference>
<comment type="caution">
    <text evidence="1">The sequence shown here is derived from an EMBL/GenBank/DDBJ whole genome shotgun (WGS) entry which is preliminary data.</text>
</comment>
<dbReference type="AlphaFoldDB" id="A0A177T944"/>